<feature type="compositionally biased region" description="Gly residues" evidence="5">
    <location>
        <begin position="22"/>
        <end position="31"/>
    </location>
</feature>
<keyword evidence="2 4" id="KW-0689">Ribosomal protein</keyword>
<dbReference type="EMBL" id="CP032998">
    <property type="protein sequence ID" value="QCI26469.1"/>
    <property type="molecule type" value="Genomic_DNA"/>
</dbReference>
<protein>
    <recommendedName>
        <fullName evidence="4">Large ribosomal subunit protein uL15</fullName>
    </recommendedName>
</protein>
<gene>
    <name evidence="4" type="primary">rplO</name>
    <name evidence="6" type="ORF">D9V79_01565</name>
</gene>
<keyword evidence="4" id="KW-0699">rRNA-binding</keyword>
<evidence type="ECO:0000256" key="2">
    <source>
        <dbReference type="ARBA" id="ARBA00022980"/>
    </source>
</evidence>
<keyword evidence="7" id="KW-1185">Reference proteome</keyword>
<evidence type="ECO:0000256" key="3">
    <source>
        <dbReference type="ARBA" id="ARBA00023274"/>
    </source>
</evidence>
<dbReference type="GO" id="GO:0022625">
    <property type="term" value="C:cytosolic large ribosomal subunit"/>
    <property type="evidence" value="ECO:0007669"/>
    <property type="project" value="TreeGrafter"/>
</dbReference>
<comment type="subunit">
    <text evidence="4">Part of the 50S ribosomal subunit.</text>
</comment>
<feature type="region of interest" description="Disordered" evidence="5">
    <location>
        <begin position="22"/>
        <end position="47"/>
    </location>
</feature>
<evidence type="ECO:0000256" key="4">
    <source>
        <dbReference type="HAMAP-Rule" id="MF_01341"/>
    </source>
</evidence>
<dbReference type="PANTHER" id="PTHR12934">
    <property type="entry name" value="50S RIBOSOMAL PROTEIN L15"/>
    <property type="match status" value="1"/>
</dbReference>
<dbReference type="NCBIfam" id="TIGR01071">
    <property type="entry name" value="rplO_bact"/>
    <property type="match status" value="1"/>
</dbReference>
<dbReference type="GO" id="GO:0019843">
    <property type="term" value="F:rRNA binding"/>
    <property type="evidence" value="ECO:0007669"/>
    <property type="project" value="UniProtKB-UniRule"/>
</dbReference>
<dbReference type="OrthoDB" id="9810293at2"/>
<dbReference type="RefSeq" id="WP_158352009.1">
    <property type="nucleotide sequence ID" value="NZ_CP032998.1"/>
</dbReference>
<proteinExistence type="inferred from homology"/>
<dbReference type="InterPro" id="IPR036227">
    <property type="entry name" value="Ribosomal_uL15/eL18_sf"/>
</dbReference>
<sequence>MYLNTLKPNVGSRKFKVRVGRGIGSGLGKTSGRGHKGQKSRSGASIRRGFEGGQTPFYRRIPKFGFVSQKKIVTDEVRLSELQNISVNHINIHVLKKFHVIKKNVKYVKIICSGLLDKTSFVIQGLKVTKGAYSVLQSLGGKIED</sequence>
<dbReference type="AlphaFoldDB" id="A0A4D6YAL5"/>
<comment type="function">
    <text evidence="4">Binds to the 23S rRNA.</text>
</comment>
<keyword evidence="3 4" id="KW-0687">Ribonucleoprotein</keyword>
<evidence type="ECO:0000313" key="7">
    <source>
        <dbReference type="Proteomes" id="UP000298636"/>
    </source>
</evidence>
<reference evidence="6 7" key="1">
    <citation type="submission" date="2018-10" db="EMBL/GenBank/DDBJ databases">
        <title>Comparative functional genomics of the obligate endosymbiont Buchnera aphidicola.</title>
        <authorList>
            <person name="Chong R.A."/>
        </authorList>
    </citation>
    <scope>NUCLEOTIDE SEQUENCE [LARGE SCALE GENOMIC DNA]</scope>
    <source>
        <strain evidence="6 7">Ssp</strain>
    </source>
</reference>
<dbReference type="SUPFAM" id="SSF52080">
    <property type="entry name" value="Ribosomal proteins L15p and L18e"/>
    <property type="match status" value="1"/>
</dbReference>
<dbReference type="Gene3D" id="3.100.10.10">
    <property type="match status" value="1"/>
</dbReference>
<evidence type="ECO:0000313" key="6">
    <source>
        <dbReference type="EMBL" id="QCI26469.1"/>
    </source>
</evidence>
<keyword evidence="4" id="KW-0694">RNA-binding</keyword>
<dbReference type="GO" id="GO:0003735">
    <property type="term" value="F:structural constituent of ribosome"/>
    <property type="evidence" value="ECO:0007669"/>
    <property type="project" value="InterPro"/>
</dbReference>
<evidence type="ECO:0000256" key="5">
    <source>
        <dbReference type="SAM" id="MobiDB-lite"/>
    </source>
</evidence>
<dbReference type="InterPro" id="IPR030878">
    <property type="entry name" value="Ribosomal_uL15"/>
</dbReference>
<dbReference type="HAMAP" id="MF_01341">
    <property type="entry name" value="Ribosomal_uL15"/>
    <property type="match status" value="1"/>
</dbReference>
<comment type="similarity">
    <text evidence="1 4">Belongs to the universal ribosomal protein uL15 family.</text>
</comment>
<name>A0A4D6YAL5_9GAMM</name>
<dbReference type="Proteomes" id="UP000298636">
    <property type="component" value="Chromosome"/>
</dbReference>
<evidence type="ECO:0000256" key="1">
    <source>
        <dbReference type="ARBA" id="ARBA00007320"/>
    </source>
</evidence>
<dbReference type="GO" id="GO:0006412">
    <property type="term" value="P:translation"/>
    <property type="evidence" value="ECO:0007669"/>
    <property type="project" value="UniProtKB-UniRule"/>
</dbReference>
<dbReference type="InterPro" id="IPR005749">
    <property type="entry name" value="Ribosomal_uL15_bac-type"/>
</dbReference>
<dbReference type="PANTHER" id="PTHR12934:SF11">
    <property type="entry name" value="LARGE RIBOSOMAL SUBUNIT PROTEIN UL15M"/>
    <property type="match status" value="1"/>
</dbReference>
<accession>A0A4D6YAL5</accession>
<organism evidence="6 7">
    <name type="scientific">Buchnera aphidicola</name>
    <name type="common">Stegophylla sp.</name>
    <dbReference type="NCBI Taxonomy" id="2315800"/>
    <lineage>
        <taxon>Bacteria</taxon>
        <taxon>Pseudomonadati</taxon>
        <taxon>Pseudomonadota</taxon>
        <taxon>Gammaproteobacteria</taxon>
        <taxon>Enterobacterales</taxon>
        <taxon>Erwiniaceae</taxon>
        <taxon>Buchnera</taxon>
    </lineage>
</organism>